<organism evidence="1 2">
    <name type="scientific">Oceanibacterium hippocampi</name>
    <dbReference type="NCBI Taxonomy" id="745714"/>
    <lineage>
        <taxon>Bacteria</taxon>
        <taxon>Pseudomonadati</taxon>
        <taxon>Pseudomonadota</taxon>
        <taxon>Alphaproteobacteria</taxon>
        <taxon>Sneathiellales</taxon>
        <taxon>Sneathiellaceae</taxon>
        <taxon>Oceanibacterium</taxon>
    </lineage>
</organism>
<proteinExistence type="predicted"/>
<dbReference type="InterPro" id="IPR018666">
    <property type="entry name" value="DUF2125"/>
</dbReference>
<dbReference type="RefSeq" id="WP_085882108.1">
    <property type="nucleotide sequence ID" value="NZ_FWFR01000001.1"/>
</dbReference>
<gene>
    <name evidence="1" type="ORF">OCH7691_00811</name>
</gene>
<dbReference type="Pfam" id="PF09898">
    <property type="entry name" value="DUF2125"/>
    <property type="match status" value="1"/>
</dbReference>
<evidence type="ECO:0000313" key="2">
    <source>
        <dbReference type="Proteomes" id="UP000193200"/>
    </source>
</evidence>
<dbReference type="EMBL" id="FWFR01000001">
    <property type="protein sequence ID" value="SLN26377.1"/>
    <property type="molecule type" value="Genomic_DNA"/>
</dbReference>
<evidence type="ECO:0008006" key="3">
    <source>
        <dbReference type="Google" id="ProtNLM"/>
    </source>
</evidence>
<dbReference type="OrthoDB" id="7169664at2"/>
<name>A0A1Y5RVR1_9PROT</name>
<accession>A0A1Y5RVR1</accession>
<dbReference type="InParanoid" id="A0A1Y5RVR1"/>
<dbReference type="Proteomes" id="UP000193200">
    <property type="component" value="Unassembled WGS sequence"/>
</dbReference>
<sequence length="341" mass="37124">MRLILAILAIVTVLGGYTGYWYWLSDRLLDGVIGWAAAQRDKGHDIAFDRIERSGFPYRIRIDVVNPQAVVSRGKESGEWRAERVWAIVQPWKLNHVIGSVEGRQDIAWSDGGKQHTAMLASETNRFSLVLDGAGQPLRFALDMTAPSWRPSDGPPLDAARARLFVRANHGDEAGLPAGSYNVALSAETLKLPDVGKPLPFGPVVQEVAVESLVTGPLRADRSWRKSLLAWRDGGGRIEVGRFAAIWGDLDLQAEGTLTLDDERRPAGTLTTRIAGFNEAVDALVQTGTVRNKDANLIKIALALLAKPTVDGRPTLTAPLSATDGRVYLGPAKLLKVRPLF</sequence>
<protein>
    <recommendedName>
        <fullName evidence="3">DUF2125 domain-containing protein</fullName>
    </recommendedName>
</protein>
<keyword evidence="2" id="KW-1185">Reference proteome</keyword>
<dbReference type="AlphaFoldDB" id="A0A1Y5RVR1"/>
<evidence type="ECO:0000313" key="1">
    <source>
        <dbReference type="EMBL" id="SLN26377.1"/>
    </source>
</evidence>
<reference evidence="1 2" key="1">
    <citation type="submission" date="2017-03" db="EMBL/GenBank/DDBJ databases">
        <authorList>
            <person name="Afonso C.L."/>
            <person name="Miller P.J."/>
            <person name="Scott M.A."/>
            <person name="Spackman E."/>
            <person name="Goraichik I."/>
            <person name="Dimitrov K.M."/>
            <person name="Suarez D.L."/>
            <person name="Swayne D.E."/>
        </authorList>
    </citation>
    <scope>NUCLEOTIDE SEQUENCE [LARGE SCALE GENOMIC DNA]</scope>
    <source>
        <strain evidence="1 2">CECT 7691</strain>
    </source>
</reference>